<dbReference type="PROSITE" id="PS51257">
    <property type="entry name" value="PROKAR_LIPOPROTEIN"/>
    <property type="match status" value="1"/>
</dbReference>
<dbReference type="AlphaFoldDB" id="A0A5B3GFA2"/>
<evidence type="ECO:0000256" key="1">
    <source>
        <dbReference type="SAM" id="SignalP"/>
    </source>
</evidence>
<accession>A0A5B3GFA2</accession>
<feature type="chain" id="PRO_5022663209" evidence="1">
    <location>
        <begin position="19"/>
        <end position="846"/>
    </location>
</feature>
<feature type="signal peptide" evidence="1">
    <location>
        <begin position="1"/>
        <end position="18"/>
    </location>
</feature>
<dbReference type="Proteomes" id="UP000323567">
    <property type="component" value="Unassembled WGS sequence"/>
</dbReference>
<keyword evidence="1" id="KW-0732">Signal</keyword>
<dbReference type="RefSeq" id="WP_149886776.1">
    <property type="nucleotide sequence ID" value="NZ_VVXK01000001.1"/>
</dbReference>
<protein>
    <submittedName>
        <fullName evidence="2">Uncharacterized protein</fullName>
    </submittedName>
</protein>
<evidence type="ECO:0000313" key="3">
    <source>
        <dbReference type="Proteomes" id="UP000323567"/>
    </source>
</evidence>
<name>A0A5B3GFA2_9BACT</name>
<evidence type="ECO:0000313" key="2">
    <source>
        <dbReference type="EMBL" id="KAA2371892.1"/>
    </source>
</evidence>
<comment type="caution">
    <text evidence="2">The sequence shown here is derived from an EMBL/GenBank/DDBJ whole genome shotgun (WGS) entry which is preliminary data.</text>
</comment>
<reference evidence="2 3" key="1">
    <citation type="journal article" date="2019" name="Nat. Med.">
        <title>A library of human gut bacterial isolates paired with longitudinal multiomics data enables mechanistic microbiome research.</title>
        <authorList>
            <person name="Poyet M."/>
            <person name="Groussin M."/>
            <person name="Gibbons S.M."/>
            <person name="Avila-Pacheco J."/>
            <person name="Jiang X."/>
            <person name="Kearney S.M."/>
            <person name="Perrotta A.R."/>
            <person name="Berdy B."/>
            <person name="Zhao S."/>
            <person name="Lieberman T.D."/>
            <person name="Swanson P.K."/>
            <person name="Smith M."/>
            <person name="Roesemann S."/>
            <person name="Alexander J.E."/>
            <person name="Rich S.A."/>
            <person name="Livny J."/>
            <person name="Vlamakis H."/>
            <person name="Clish C."/>
            <person name="Bullock K."/>
            <person name="Deik A."/>
            <person name="Scott J."/>
            <person name="Pierce K.A."/>
            <person name="Xavier R.J."/>
            <person name="Alm E.J."/>
        </authorList>
    </citation>
    <scope>NUCLEOTIDE SEQUENCE [LARGE SCALE GENOMIC DNA]</scope>
    <source>
        <strain evidence="2 3">BIOML-A2</strain>
    </source>
</reference>
<organism evidence="2 3">
    <name type="scientific">Alistipes shahii</name>
    <dbReference type="NCBI Taxonomy" id="328814"/>
    <lineage>
        <taxon>Bacteria</taxon>
        <taxon>Pseudomonadati</taxon>
        <taxon>Bacteroidota</taxon>
        <taxon>Bacteroidia</taxon>
        <taxon>Bacteroidales</taxon>
        <taxon>Rikenellaceae</taxon>
        <taxon>Alistipes</taxon>
    </lineage>
</organism>
<dbReference type="EMBL" id="VVXK01000001">
    <property type="protein sequence ID" value="KAA2371892.1"/>
    <property type="molecule type" value="Genomic_DNA"/>
</dbReference>
<sequence length="846" mass="92321">MKTFKHILPFLLALLVLAGCEDDVNYTQGTAENPDCYGVYFPKKQATRTDLEFEPGTQTEATYTVKRRNTVDPIVVPVVVKSNVEDIFVVEPIAFDAGEDETTFTISFPGAQMGTTYTCDINIEDPRYASIYGADKVNLSISLVLAKWELVTDEKTGETKGRYRDDILGNFASIDNPNANPNPEIELEIYERSDKKGYYRMKAYTPELMNIFAGGQVNHENRNVWTYVDASDPNKVYYPYQSTGLTLFADMGEWYIASQTPENFAMDESAGQYGTLKNGVITFPAQGIVLEPSEGEYAGKFFYANANGLQRIMLPGARVYDYSVALTKSEPADGVVEIGATLSEDTREFRYAIFTGNLSDGEASLKAQEMADGKIAAELIKTITASGTISVQDLEGGTGKYTLVGCIYGSDEEANPEGGETASQNLKMQGYASISFGYIAKGDEDKVSVILNIGLEATNEFAGQGITTDNAAKFWAYGEGIESVKHGVFKTKDIQGLDMTAFLKEEGKDFTKEQLDAINGGHYSVMLTGLNGDTEYTFAGLAYNGYASKLFTASIKTTGKYNPGLESEFLYSDFLPQKEQPSKEYLISTEWNYYAVNVMDEKPMRRKIGTVTIEDDPADDSSADLLTITGLPGVEFDEGGRIPAVYVPSTAPLAGITGAISPLLSQTPIGVINGEDILAGCVSEENPEALYAVNYPFIGGAVADGYIYFVPTPNYVEQGATFRYLYTLSTTTPYSILTDMLLVDPAKDMGGIPELAAERIAELRRMAAELRQPRNYVERLEFSVSAERGSVKTVPTDYAKGFLPASAPEAKVVRATVGFSDAVQRANGSGSELRFRKTAAAEITLK</sequence>
<proteinExistence type="predicted"/>
<gene>
    <name evidence="2" type="ORF">F2Y13_00015</name>
</gene>